<keyword evidence="10 14" id="KW-0046">Antibiotic resistance</keyword>
<keyword evidence="14" id="KW-0133">Cell shape</keyword>
<comment type="miscellaneous">
    <text evidence="14">Bacitracin is thought to be involved in the inhibition of peptidoglycan synthesis by sequestering undecaprenyl diphosphate, thereby reducing the pool of lipid carrier available.</text>
</comment>
<comment type="similarity">
    <text evidence="2 14">Belongs to the UppP family.</text>
</comment>
<dbReference type="RefSeq" id="WP_072908534.1">
    <property type="nucleotide sequence ID" value="NZ_FQZT01000006.1"/>
</dbReference>
<protein>
    <recommendedName>
        <fullName evidence="4 14">Undecaprenyl-diphosphatase</fullName>
        <ecNumber evidence="3 14">3.6.1.27</ecNumber>
    </recommendedName>
    <alternativeName>
        <fullName evidence="12 14">Bacitracin resistance protein</fullName>
    </alternativeName>
    <alternativeName>
        <fullName evidence="11 14">Undecaprenyl pyrophosphate phosphatase</fullName>
    </alternativeName>
</protein>
<keyword evidence="7 14" id="KW-0378">Hydrolase</keyword>
<dbReference type="GO" id="GO:0071555">
    <property type="term" value="P:cell wall organization"/>
    <property type="evidence" value="ECO:0007669"/>
    <property type="project" value="UniProtKB-KW"/>
</dbReference>
<evidence type="ECO:0000256" key="10">
    <source>
        <dbReference type="ARBA" id="ARBA00023251"/>
    </source>
</evidence>
<feature type="transmembrane region" description="Helical" evidence="14">
    <location>
        <begin position="182"/>
        <end position="202"/>
    </location>
</feature>
<dbReference type="InterPro" id="IPR003824">
    <property type="entry name" value="UppP"/>
</dbReference>
<keyword evidence="9 14" id="KW-0472">Membrane</keyword>
<dbReference type="STRING" id="1122189.SAMN02745165_02052"/>
<dbReference type="HAMAP" id="MF_01006">
    <property type="entry name" value="Undec_diphosphatase"/>
    <property type="match status" value="1"/>
</dbReference>
<dbReference type="GO" id="GO:0050380">
    <property type="term" value="F:undecaprenyl-diphosphatase activity"/>
    <property type="evidence" value="ECO:0007669"/>
    <property type="project" value="UniProtKB-UniRule"/>
</dbReference>
<keyword evidence="8 14" id="KW-1133">Transmembrane helix</keyword>
<keyword evidence="14" id="KW-0961">Cell wall biogenesis/degradation</keyword>
<reference evidence="15 16" key="1">
    <citation type="submission" date="2016-11" db="EMBL/GenBank/DDBJ databases">
        <authorList>
            <person name="Jaros S."/>
            <person name="Januszkiewicz K."/>
            <person name="Wedrychowicz H."/>
        </authorList>
    </citation>
    <scope>NUCLEOTIDE SEQUENCE [LARGE SCALE GENOMIC DNA]</scope>
    <source>
        <strain evidence="15 16">DSM 5091</strain>
    </source>
</reference>
<evidence type="ECO:0000256" key="7">
    <source>
        <dbReference type="ARBA" id="ARBA00022801"/>
    </source>
</evidence>
<keyword evidence="16" id="KW-1185">Reference proteome</keyword>
<evidence type="ECO:0000256" key="13">
    <source>
        <dbReference type="ARBA" id="ARBA00047594"/>
    </source>
</evidence>
<evidence type="ECO:0000256" key="12">
    <source>
        <dbReference type="ARBA" id="ARBA00032932"/>
    </source>
</evidence>
<evidence type="ECO:0000256" key="6">
    <source>
        <dbReference type="ARBA" id="ARBA00022692"/>
    </source>
</evidence>
<evidence type="ECO:0000256" key="5">
    <source>
        <dbReference type="ARBA" id="ARBA00022475"/>
    </source>
</evidence>
<dbReference type="PANTHER" id="PTHR30622:SF2">
    <property type="entry name" value="UNDECAPRENYL-DIPHOSPHATASE"/>
    <property type="match status" value="1"/>
</dbReference>
<dbReference type="Pfam" id="PF02673">
    <property type="entry name" value="BacA"/>
    <property type="match status" value="1"/>
</dbReference>
<dbReference type="Proteomes" id="UP000184171">
    <property type="component" value="Unassembled WGS sequence"/>
</dbReference>
<feature type="transmembrane region" description="Helical" evidence="14">
    <location>
        <begin position="214"/>
        <end position="232"/>
    </location>
</feature>
<evidence type="ECO:0000313" key="15">
    <source>
        <dbReference type="EMBL" id="SHJ30522.1"/>
    </source>
</evidence>
<evidence type="ECO:0000256" key="1">
    <source>
        <dbReference type="ARBA" id="ARBA00004651"/>
    </source>
</evidence>
<dbReference type="GO" id="GO:0046677">
    <property type="term" value="P:response to antibiotic"/>
    <property type="evidence" value="ECO:0007669"/>
    <property type="project" value="UniProtKB-UniRule"/>
</dbReference>
<dbReference type="NCBIfam" id="TIGR00753">
    <property type="entry name" value="undec_PP_bacA"/>
    <property type="match status" value="1"/>
</dbReference>
<comment type="catalytic activity">
    <reaction evidence="13 14">
        <text>di-trans,octa-cis-undecaprenyl diphosphate + H2O = di-trans,octa-cis-undecaprenyl phosphate + phosphate + H(+)</text>
        <dbReference type="Rhea" id="RHEA:28094"/>
        <dbReference type="ChEBI" id="CHEBI:15377"/>
        <dbReference type="ChEBI" id="CHEBI:15378"/>
        <dbReference type="ChEBI" id="CHEBI:43474"/>
        <dbReference type="ChEBI" id="CHEBI:58405"/>
        <dbReference type="ChEBI" id="CHEBI:60392"/>
        <dbReference type="EC" id="3.6.1.27"/>
    </reaction>
</comment>
<evidence type="ECO:0000256" key="3">
    <source>
        <dbReference type="ARBA" id="ARBA00012374"/>
    </source>
</evidence>
<dbReference type="GO" id="GO:0008360">
    <property type="term" value="P:regulation of cell shape"/>
    <property type="evidence" value="ECO:0007669"/>
    <property type="project" value="UniProtKB-KW"/>
</dbReference>
<comment type="subcellular location">
    <subcellularLocation>
        <location evidence="1 14">Cell membrane</location>
        <topology evidence="1 14">Multi-pass membrane protein</topology>
    </subcellularLocation>
</comment>
<name>A0A1M6I7W8_MALRU</name>
<evidence type="ECO:0000256" key="14">
    <source>
        <dbReference type="HAMAP-Rule" id="MF_01006"/>
    </source>
</evidence>
<organism evidence="15 16">
    <name type="scientific">Malonomonas rubra DSM 5091</name>
    <dbReference type="NCBI Taxonomy" id="1122189"/>
    <lineage>
        <taxon>Bacteria</taxon>
        <taxon>Pseudomonadati</taxon>
        <taxon>Thermodesulfobacteriota</taxon>
        <taxon>Desulfuromonadia</taxon>
        <taxon>Desulfuromonadales</taxon>
        <taxon>Geopsychrobacteraceae</taxon>
        <taxon>Malonomonas</taxon>
    </lineage>
</organism>
<evidence type="ECO:0000256" key="11">
    <source>
        <dbReference type="ARBA" id="ARBA00032707"/>
    </source>
</evidence>
<gene>
    <name evidence="14" type="primary">uppP</name>
    <name evidence="15" type="ORF">SAMN02745165_02052</name>
</gene>
<dbReference type="OrthoDB" id="9808289at2"/>
<keyword evidence="6 14" id="KW-0812">Transmembrane</keyword>
<keyword evidence="14" id="KW-0573">Peptidoglycan synthesis</keyword>
<evidence type="ECO:0000256" key="8">
    <source>
        <dbReference type="ARBA" id="ARBA00022989"/>
    </source>
</evidence>
<comment type="function">
    <text evidence="14">Catalyzes the dephosphorylation of undecaprenyl diphosphate (UPP). Confers resistance to bacitracin.</text>
</comment>
<dbReference type="AlphaFoldDB" id="A0A1M6I7W8"/>
<dbReference type="GO" id="GO:0009252">
    <property type="term" value="P:peptidoglycan biosynthetic process"/>
    <property type="evidence" value="ECO:0007669"/>
    <property type="project" value="UniProtKB-KW"/>
</dbReference>
<proteinExistence type="inferred from homology"/>
<feature type="transmembrane region" description="Helical" evidence="14">
    <location>
        <begin position="40"/>
        <end position="60"/>
    </location>
</feature>
<feature type="transmembrane region" description="Helical" evidence="14">
    <location>
        <begin position="83"/>
        <end position="101"/>
    </location>
</feature>
<feature type="transmembrane region" description="Helical" evidence="14">
    <location>
        <begin position="113"/>
        <end position="130"/>
    </location>
</feature>
<sequence>MDTLHAILLGLIQGLTEFLPVSSSGHLAIAQHFLPGFEQPGLLFDVLLHFATTLAVIIYFRKDVWKLLTCFFRKDAYAIDDRHTFWMIILGSIPTAVIGLSGKDFFEGLFENLLVIGCMLLLTAMLLIVAEKTRKDGRSLAEIRINDALLVGVVQGMAIIPGISRSGSTIATLLLRGIDGEAAARFSFLLALPAICGAMLLSMKDLQHVTASELPAYGIGAIMAFASGLFAIRWLMNVVRRKRLAGFAVYCLLVGSSIIGYSMLAG</sequence>
<dbReference type="GO" id="GO:0005886">
    <property type="term" value="C:plasma membrane"/>
    <property type="evidence" value="ECO:0007669"/>
    <property type="project" value="UniProtKB-SubCell"/>
</dbReference>
<evidence type="ECO:0000313" key="16">
    <source>
        <dbReference type="Proteomes" id="UP000184171"/>
    </source>
</evidence>
<evidence type="ECO:0000256" key="2">
    <source>
        <dbReference type="ARBA" id="ARBA00010621"/>
    </source>
</evidence>
<dbReference type="EMBL" id="FQZT01000006">
    <property type="protein sequence ID" value="SHJ30522.1"/>
    <property type="molecule type" value="Genomic_DNA"/>
</dbReference>
<accession>A0A1M6I7W8</accession>
<evidence type="ECO:0000256" key="4">
    <source>
        <dbReference type="ARBA" id="ARBA00021581"/>
    </source>
</evidence>
<evidence type="ECO:0000256" key="9">
    <source>
        <dbReference type="ARBA" id="ARBA00023136"/>
    </source>
</evidence>
<feature type="transmembrane region" description="Helical" evidence="14">
    <location>
        <begin position="244"/>
        <end position="264"/>
    </location>
</feature>
<dbReference type="PANTHER" id="PTHR30622">
    <property type="entry name" value="UNDECAPRENYL-DIPHOSPHATASE"/>
    <property type="match status" value="1"/>
</dbReference>
<dbReference type="EC" id="3.6.1.27" evidence="3 14"/>
<keyword evidence="5 14" id="KW-1003">Cell membrane</keyword>